<gene>
    <name evidence="10" type="ORF">Lepil_4035</name>
</gene>
<protein>
    <recommendedName>
        <fullName evidence="8">Methyltransferase</fullName>
        <ecNumber evidence="8">2.1.1.-</ecNumber>
    </recommendedName>
</protein>
<evidence type="ECO:0000259" key="9">
    <source>
        <dbReference type="Pfam" id="PF01555"/>
    </source>
</evidence>
<dbReference type="InterPro" id="IPR029063">
    <property type="entry name" value="SAM-dependent_MTases_sf"/>
</dbReference>
<dbReference type="GO" id="GO:0003677">
    <property type="term" value="F:DNA binding"/>
    <property type="evidence" value="ECO:0007669"/>
    <property type="project" value="UniProtKB-KW"/>
</dbReference>
<dbReference type="RefSeq" id="WP_002775576.1">
    <property type="nucleotide sequence ID" value="NZ_JH597773.1"/>
</dbReference>
<evidence type="ECO:0000256" key="4">
    <source>
        <dbReference type="ARBA" id="ARBA00022691"/>
    </source>
</evidence>
<evidence type="ECO:0000256" key="2">
    <source>
        <dbReference type="ARBA" id="ARBA00022603"/>
    </source>
</evidence>
<evidence type="ECO:0000256" key="1">
    <source>
        <dbReference type="ARBA" id="ARBA00010203"/>
    </source>
</evidence>
<dbReference type="InterPro" id="IPR002941">
    <property type="entry name" value="DNA_methylase_N4/N6"/>
</dbReference>
<dbReference type="AlphaFoldDB" id="H2CC11"/>
<keyword evidence="5" id="KW-0680">Restriction system</keyword>
<dbReference type="GO" id="GO:0015667">
    <property type="term" value="F:site-specific DNA-methyltransferase (cytosine-N4-specific) activity"/>
    <property type="evidence" value="ECO:0007669"/>
    <property type="project" value="UniProtKB-EC"/>
</dbReference>
<dbReference type="SUPFAM" id="SSF53335">
    <property type="entry name" value="S-adenosyl-L-methionine-dependent methyltransferases"/>
    <property type="match status" value="1"/>
</dbReference>
<keyword evidence="6" id="KW-0238">DNA-binding</keyword>
<dbReference type="STRING" id="183.GCA_002009735_02285"/>
<feature type="domain" description="DNA methylase N-4/N-6" evidence="9">
    <location>
        <begin position="23"/>
        <end position="263"/>
    </location>
</feature>
<dbReference type="REBASE" id="88675">
    <property type="entry name" value="M.Lil3055ORF4035P"/>
</dbReference>
<comment type="catalytic activity">
    <reaction evidence="7">
        <text>a 2'-deoxycytidine in DNA + S-adenosyl-L-methionine = an N(4)-methyl-2'-deoxycytidine in DNA + S-adenosyl-L-homocysteine + H(+)</text>
        <dbReference type="Rhea" id="RHEA:16857"/>
        <dbReference type="Rhea" id="RHEA-COMP:11369"/>
        <dbReference type="Rhea" id="RHEA-COMP:13674"/>
        <dbReference type="ChEBI" id="CHEBI:15378"/>
        <dbReference type="ChEBI" id="CHEBI:57856"/>
        <dbReference type="ChEBI" id="CHEBI:59789"/>
        <dbReference type="ChEBI" id="CHEBI:85452"/>
        <dbReference type="ChEBI" id="CHEBI:137933"/>
        <dbReference type="EC" id="2.1.1.113"/>
    </reaction>
</comment>
<evidence type="ECO:0000256" key="8">
    <source>
        <dbReference type="RuleBase" id="RU362026"/>
    </source>
</evidence>
<dbReference type="EC" id="2.1.1.-" evidence="8"/>
<organism evidence="10 11">
    <name type="scientific">Leptonema illini DSM 21528</name>
    <dbReference type="NCBI Taxonomy" id="929563"/>
    <lineage>
        <taxon>Bacteria</taxon>
        <taxon>Pseudomonadati</taxon>
        <taxon>Spirochaetota</taxon>
        <taxon>Spirochaetia</taxon>
        <taxon>Leptospirales</taxon>
        <taxon>Leptospiraceae</taxon>
        <taxon>Leptonema</taxon>
    </lineage>
</organism>
<keyword evidence="2 10" id="KW-0489">Methyltransferase</keyword>
<name>H2CC11_9LEPT</name>
<dbReference type="PRINTS" id="PR00508">
    <property type="entry name" value="S21N4MTFRASE"/>
</dbReference>
<proteinExistence type="inferred from homology"/>
<keyword evidence="11" id="KW-1185">Reference proteome</keyword>
<dbReference type="EMBL" id="JH597773">
    <property type="protein sequence ID" value="EHQ08683.1"/>
    <property type="molecule type" value="Genomic_DNA"/>
</dbReference>
<comment type="similarity">
    <text evidence="1">Belongs to the N(4)/N(6)-methyltransferase family. N(4) subfamily.</text>
</comment>
<evidence type="ECO:0000313" key="11">
    <source>
        <dbReference type="Proteomes" id="UP000005737"/>
    </source>
</evidence>
<keyword evidence="4" id="KW-0949">S-adenosyl-L-methionine</keyword>
<evidence type="ECO:0000256" key="3">
    <source>
        <dbReference type="ARBA" id="ARBA00022679"/>
    </source>
</evidence>
<reference evidence="10 11" key="1">
    <citation type="submission" date="2011-10" db="EMBL/GenBank/DDBJ databases">
        <title>The Improved High-Quality Draft genome of Leptonema illini DSM 21528.</title>
        <authorList>
            <consortium name="US DOE Joint Genome Institute (JGI-PGF)"/>
            <person name="Lucas S."/>
            <person name="Copeland A."/>
            <person name="Lapidus A."/>
            <person name="Glavina del Rio T."/>
            <person name="Dalin E."/>
            <person name="Tice H."/>
            <person name="Bruce D."/>
            <person name="Goodwin L."/>
            <person name="Pitluck S."/>
            <person name="Peters L."/>
            <person name="Mikhailova N."/>
            <person name="Held B."/>
            <person name="Kyrpides N."/>
            <person name="Mavromatis K."/>
            <person name="Ivanova N."/>
            <person name="Markowitz V."/>
            <person name="Cheng J.-F."/>
            <person name="Hugenholtz P."/>
            <person name="Woyke T."/>
            <person name="Wu D."/>
            <person name="Gronow S."/>
            <person name="Wellnitz S."/>
            <person name="Brambilla E.-M."/>
            <person name="Klenk H.-P."/>
            <person name="Eisen J.A."/>
        </authorList>
    </citation>
    <scope>NUCLEOTIDE SEQUENCE [LARGE SCALE GENOMIC DNA]</scope>
    <source>
        <strain evidence="10 11">DSM 21528</strain>
    </source>
</reference>
<evidence type="ECO:0000256" key="6">
    <source>
        <dbReference type="ARBA" id="ARBA00023125"/>
    </source>
</evidence>
<evidence type="ECO:0000313" key="10">
    <source>
        <dbReference type="EMBL" id="EHQ08683.1"/>
    </source>
</evidence>
<dbReference type="InterPro" id="IPR017985">
    <property type="entry name" value="MeTrfase_CN4_CS"/>
</dbReference>
<evidence type="ECO:0000256" key="7">
    <source>
        <dbReference type="ARBA" id="ARBA00049120"/>
    </source>
</evidence>
<dbReference type="Gene3D" id="3.40.50.150">
    <property type="entry name" value="Vaccinia Virus protein VP39"/>
    <property type="match status" value="1"/>
</dbReference>
<sequence length="362" mass="42006">MRTEHRWISGSATDMSGIDDASVDLVVTSPPYPMIEMWDAMFAEQDSSIDGTLIENQPEQAFERMHRLLDSVWQECFRVMRPGGILCINIGDATRTIAKEFRLYPNHSRILQSCLSLGLRNLPNIIWRKQTNAPNKFMGSGMLPAGAYVTLEHEYILIFRKEGKRLFNSAEERLRRTQSAFFWEERNIWFSDVWDFKGIRQAFSGARRDRSAAFPFELAYRLINMYSLRHDTVLDPFLGTGTTMLAALSSERNSIGIDIDASFQLLLHDQMTRNPDSLNQVTGNRIRNHLTFIEGRKAEDKPVRYWNDFFGFPVMTMQERELQLHFLRECTKECSRWIGKYERLPLADILAERDSNQLALSL</sequence>
<accession>H2CC11</accession>
<dbReference type="InterPro" id="IPR001091">
    <property type="entry name" value="RM_Methyltransferase"/>
</dbReference>
<dbReference type="Proteomes" id="UP000005737">
    <property type="component" value="Unassembled WGS sequence"/>
</dbReference>
<dbReference type="GO" id="GO:0008170">
    <property type="term" value="F:N-methyltransferase activity"/>
    <property type="evidence" value="ECO:0007669"/>
    <property type="project" value="InterPro"/>
</dbReference>
<dbReference type="GO" id="GO:0009307">
    <property type="term" value="P:DNA restriction-modification system"/>
    <property type="evidence" value="ECO:0007669"/>
    <property type="project" value="UniProtKB-KW"/>
</dbReference>
<dbReference type="PROSITE" id="PS00093">
    <property type="entry name" value="N4_MTASE"/>
    <property type="match status" value="1"/>
</dbReference>
<dbReference type="Pfam" id="PF01555">
    <property type="entry name" value="N6_N4_Mtase"/>
    <property type="match status" value="1"/>
</dbReference>
<keyword evidence="3" id="KW-0808">Transferase</keyword>
<dbReference type="HOGENOM" id="CLU_024927_2_2_12"/>
<dbReference type="GO" id="GO:0032259">
    <property type="term" value="P:methylation"/>
    <property type="evidence" value="ECO:0007669"/>
    <property type="project" value="UniProtKB-KW"/>
</dbReference>
<evidence type="ECO:0000256" key="5">
    <source>
        <dbReference type="ARBA" id="ARBA00022747"/>
    </source>
</evidence>